<proteinExistence type="predicted"/>
<protein>
    <submittedName>
        <fullName evidence="1">Uncharacterized protein</fullName>
    </submittedName>
</protein>
<organism evidence="1 2">
    <name type="scientific">Pseudomonas nitroreducens</name>
    <dbReference type="NCBI Taxonomy" id="46680"/>
    <lineage>
        <taxon>Bacteria</taxon>
        <taxon>Pseudomonadati</taxon>
        <taxon>Pseudomonadota</taxon>
        <taxon>Gammaproteobacteria</taxon>
        <taxon>Pseudomonadales</taxon>
        <taxon>Pseudomonadaceae</taxon>
        <taxon>Pseudomonas</taxon>
    </lineage>
</organism>
<reference evidence="1 2" key="1">
    <citation type="submission" date="2020-08" db="EMBL/GenBank/DDBJ databases">
        <title>Functional genomics of gut bacteria from endangered species of beetles.</title>
        <authorList>
            <person name="Carlos-Shanley C."/>
        </authorList>
    </citation>
    <scope>NUCLEOTIDE SEQUENCE [LARGE SCALE GENOMIC DNA]</scope>
    <source>
        <strain evidence="1 2">S00179</strain>
    </source>
</reference>
<dbReference type="AlphaFoldDB" id="A0A7W7KSY5"/>
<comment type="caution">
    <text evidence="1">The sequence shown here is derived from an EMBL/GenBank/DDBJ whole genome shotgun (WGS) entry which is preliminary data.</text>
</comment>
<dbReference type="Proteomes" id="UP000566995">
    <property type="component" value="Unassembled WGS sequence"/>
</dbReference>
<dbReference type="EMBL" id="JACHLI010000066">
    <property type="protein sequence ID" value="MBB4868241.1"/>
    <property type="molecule type" value="Genomic_DNA"/>
</dbReference>
<evidence type="ECO:0000313" key="1">
    <source>
        <dbReference type="EMBL" id="MBB4868241.1"/>
    </source>
</evidence>
<name>A0A7W7KSY5_PSENT</name>
<gene>
    <name evidence="1" type="ORF">HNP46_007161</name>
</gene>
<dbReference type="RefSeq" id="WP_184598907.1">
    <property type="nucleotide sequence ID" value="NZ_JACHLI010000066.1"/>
</dbReference>
<evidence type="ECO:0000313" key="2">
    <source>
        <dbReference type="Proteomes" id="UP000566995"/>
    </source>
</evidence>
<accession>A0A7W7KSY5</accession>
<sequence>MKLRKEIEKAIREANGDRAIAALAICALLDEKMKLAEKGWFDDDPLLLNALKDSEQIPALLRSAA</sequence>